<reference evidence="5" key="1">
    <citation type="submission" date="2023-02" db="EMBL/GenBank/DDBJ databases">
        <title>Tahibacter soli sp. nov. isolated from soil.</title>
        <authorList>
            <person name="Baek J.H."/>
            <person name="Lee J.K."/>
            <person name="Choi D.G."/>
            <person name="Jeon C.O."/>
        </authorList>
    </citation>
    <scope>NUCLEOTIDE SEQUENCE</scope>
    <source>
        <strain evidence="5">BL</strain>
    </source>
</reference>
<dbReference type="Pfam" id="PF01844">
    <property type="entry name" value="HNH"/>
    <property type="match status" value="1"/>
</dbReference>
<dbReference type="Pfam" id="PF25023">
    <property type="entry name" value="TEN_YD-shell"/>
    <property type="match status" value="1"/>
</dbReference>
<dbReference type="InterPro" id="IPR006530">
    <property type="entry name" value="YD"/>
</dbReference>
<keyword evidence="5" id="KW-0255">Endonuclease</keyword>
<dbReference type="CDD" id="cd00085">
    <property type="entry name" value="HNHc"/>
    <property type="match status" value="1"/>
</dbReference>
<feature type="region of interest" description="Disordered" evidence="2">
    <location>
        <begin position="593"/>
        <end position="662"/>
    </location>
</feature>
<keyword evidence="6" id="KW-1185">Reference proteome</keyword>
<dbReference type="InterPro" id="IPR050708">
    <property type="entry name" value="T6SS_VgrG/RHS"/>
</dbReference>
<dbReference type="EMBL" id="JAOVZO020000022">
    <property type="protein sequence ID" value="MDC8015902.1"/>
    <property type="molecule type" value="Genomic_DNA"/>
</dbReference>
<dbReference type="RefSeq" id="WP_272842161.1">
    <property type="nucleotide sequence ID" value="NZ_JAOVZO020000022.1"/>
</dbReference>
<dbReference type="InterPro" id="IPR002711">
    <property type="entry name" value="HNH"/>
</dbReference>
<sequence length="662" mass="72066">HQRLCKTIEPESGATVQAYNSANLVEWKATGQSLTSTTNCQQASVASNQKIGYTYDARNRLLTTSYGDGSPNVVRTYTFDGLLETITSDNSRWTTTYNKRRLSTNETLQLDGVDYAIGYAHSRNGHVSGMTYPDGTAIDYAPNALGEATRVGSYATQIVTHPNGALAGFTYGNGIAHTTEQNERGLPSRSVDGSVLSDRYTYDANANVASITDENGGAFTRTMTYDDLDRLKTARNDPRWGGTQTFGYDALDNLRTTVAPGRTWTNRYDAQTLRLTSVDDGPSALIAYGYDARGRVTSRTVRGQPTQTFAIDLADRVRQVGPNVASYRYDGHGRRTMVTKNGVATVQIYSQAGQLLYQSAPTSTNDGIFKNGFQQGDTTYPPQTGGNKRYVYLGRHLIAEDGTAGRRYIHTDGLGSPALTTNTSGVATARNDYQPYGWGPAVTSTPGFTGHVADAETGLSYMQARYYDPFAGRFLAIDPVSAEAETFNRYWYANNNPYKNIDPDGRDAGMYYTEPRYAVPTPNLPPDVALLALEIEATIMAGPLAPRAVSLIKGLNREAINKGTSGGPRAGKPFTKAGKKEVIRRNEEKNNGVTKCEGCNRETSPAKQSKPGTPTPKDETRIDHIFPKKEGGDGAPSNGQVLCSECNLDKGPKIDWVPPKYR</sequence>
<gene>
    <name evidence="5" type="ORF">OD750_025545</name>
</gene>
<keyword evidence="1" id="KW-0677">Repeat</keyword>
<evidence type="ECO:0000259" key="3">
    <source>
        <dbReference type="Pfam" id="PF01844"/>
    </source>
</evidence>
<feature type="compositionally biased region" description="Basic and acidic residues" evidence="2">
    <location>
        <begin position="616"/>
        <end position="632"/>
    </location>
</feature>
<evidence type="ECO:0000259" key="4">
    <source>
        <dbReference type="Pfam" id="PF25023"/>
    </source>
</evidence>
<organism evidence="5 6">
    <name type="scientific">Tahibacter soli</name>
    <dbReference type="NCBI Taxonomy" id="2983605"/>
    <lineage>
        <taxon>Bacteria</taxon>
        <taxon>Pseudomonadati</taxon>
        <taxon>Pseudomonadota</taxon>
        <taxon>Gammaproteobacteria</taxon>
        <taxon>Lysobacterales</taxon>
        <taxon>Rhodanobacteraceae</taxon>
        <taxon>Tahibacter</taxon>
    </lineage>
</organism>
<comment type="caution">
    <text evidence="5">The sequence shown here is derived from an EMBL/GenBank/DDBJ whole genome shotgun (WGS) entry which is preliminary data.</text>
</comment>
<feature type="domain" description="Teneurin-like YD-shell" evidence="4">
    <location>
        <begin position="382"/>
        <end position="497"/>
    </location>
</feature>
<protein>
    <submittedName>
        <fullName evidence="5">HNH endonuclease</fullName>
    </submittedName>
</protein>
<dbReference type="AlphaFoldDB" id="A0A9X3YQ84"/>
<dbReference type="PANTHER" id="PTHR32305">
    <property type="match status" value="1"/>
</dbReference>
<accession>A0A9X3YQ84</accession>
<dbReference type="NCBIfam" id="TIGR01643">
    <property type="entry name" value="YD_repeat_2x"/>
    <property type="match status" value="1"/>
</dbReference>
<keyword evidence="5" id="KW-0378">Hydrolase</keyword>
<dbReference type="Gene3D" id="1.10.30.50">
    <property type="match status" value="1"/>
</dbReference>
<evidence type="ECO:0000313" key="6">
    <source>
        <dbReference type="Proteomes" id="UP001139971"/>
    </source>
</evidence>
<dbReference type="InterPro" id="IPR022385">
    <property type="entry name" value="Rhs_assc_core"/>
</dbReference>
<dbReference type="GO" id="GO:0004519">
    <property type="term" value="F:endonuclease activity"/>
    <property type="evidence" value="ECO:0007669"/>
    <property type="project" value="UniProtKB-KW"/>
</dbReference>
<feature type="domain" description="HNH" evidence="3">
    <location>
        <begin position="596"/>
        <end position="652"/>
    </location>
</feature>
<evidence type="ECO:0000256" key="2">
    <source>
        <dbReference type="SAM" id="MobiDB-lite"/>
    </source>
</evidence>
<dbReference type="Gene3D" id="2.180.10.10">
    <property type="entry name" value="RHS repeat-associated core"/>
    <property type="match status" value="1"/>
</dbReference>
<dbReference type="Proteomes" id="UP001139971">
    <property type="component" value="Unassembled WGS sequence"/>
</dbReference>
<name>A0A9X3YQ84_9GAMM</name>
<dbReference type="InterPro" id="IPR056823">
    <property type="entry name" value="TEN-like_YD-shell"/>
</dbReference>
<feature type="non-terminal residue" evidence="5">
    <location>
        <position position="1"/>
    </location>
</feature>
<evidence type="ECO:0000256" key="1">
    <source>
        <dbReference type="ARBA" id="ARBA00022737"/>
    </source>
</evidence>
<dbReference type="NCBIfam" id="TIGR03696">
    <property type="entry name" value="Rhs_assc_core"/>
    <property type="match status" value="1"/>
</dbReference>
<keyword evidence="5" id="KW-0540">Nuclease</keyword>
<dbReference type="InterPro" id="IPR003615">
    <property type="entry name" value="HNH_nuc"/>
</dbReference>
<feature type="compositionally biased region" description="Polar residues" evidence="2">
    <location>
        <begin position="601"/>
        <end position="612"/>
    </location>
</feature>
<proteinExistence type="predicted"/>
<dbReference type="PANTHER" id="PTHR32305:SF15">
    <property type="entry name" value="PROTEIN RHSA-RELATED"/>
    <property type="match status" value="1"/>
</dbReference>
<evidence type="ECO:0000313" key="5">
    <source>
        <dbReference type="EMBL" id="MDC8015902.1"/>
    </source>
</evidence>